<protein>
    <recommendedName>
        <fullName evidence="8">MSP domain-containing protein</fullName>
    </recommendedName>
</protein>
<keyword evidence="10" id="KW-1185">Reference proteome</keyword>
<keyword evidence="5 7" id="KW-0472">Membrane</keyword>
<dbReference type="GO" id="GO:0090158">
    <property type="term" value="P:endoplasmic reticulum membrane organization"/>
    <property type="evidence" value="ECO:0007669"/>
    <property type="project" value="TreeGrafter"/>
</dbReference>
<dbReference type="Pfam" id="PF00635">
    <property type="entry name" value="Motile_Sperm"/>
    <property type="match status" value="1"/>
</dbReference>
<evidence type="ECO:0000256" key="5">
    <source>
        <dbReference type="ARBA" id="ARBA00023136"/>
    </source>
</evidence>
<dbReference type="Gene3D" id="2.60.40.10">
    <property type="entry name" value="Immunoglobulins"/>
    <property type="match status" value="1"/>
</dbReference>
<evidence type="ECO:0000256" key="3">
    <source>
        <dbReference type="ARBA" id="ARBA00022692"/>
    </source>
</evidence>
<dbReference type="AlphaFoldDB" id="A0A8J6B3H0"/>
<evidence type="ECO:0000259" key="8">
    <source>
        <dbReference type="PROSITE" id="PS50202"/>
    </source>
</evidence>
<feature type="domain" description="MSP" evidence="8">
    <location>
        <begin position="5"/>
        <end position="139"/>
    </location>
</feature>
<evidence type="ECO:0000313" key="9">
    <source>
        <dbReference type="EMBL" id="KAG9394923.1"/>
    </source>
</evidence>
<dbReference type="PROSITE" id="PS50202">
    <property type="entry name" value="MSP"/>
    <property type="match status" value="1"/>
</dbReference>
<dbReference type="InterPro" id="IPR008962">
    <property type="entry name" value="PapD-like_sf"/>
</dbReference>
<dbReference type="EMBL" id="JAHDYR010000012">
    <property type="protein sequence ID" value="KAG9394923.1"/>
    <property type="molecule type" value="Genomic_DNA"/>
</dbReference>
<dbReference type="PANTHER" id="PTHR10809">
    <property type="entry name" value="VESICLE-ASSOCIATED MEMBRANE PROTEIN-ASSOCIATED PROTEIN"/>
    <property type="match status" value="1"/>
</dbReference>
<sequence length="619" mass="67612">MQTQYVAIQPEKLQFGLPADKEQKRTLSIQNNSDQNVIFKIRTTNPSRFAVKPNSGLILANKAHDISIALQIEPELASSAEDKFQIVVGPVPNEETQANIERYLFTEKDKKALALQLANAWKQIPAPAHQKMKLGVLYAATERPTATASVSLVSLPAPEGNDESDLLRARITVLEKELDDAKRVLNDTTKLDAALQRVDELEKDLDTTRKSANEPGNDRADALQARADELEQELAMERGKVDDAAQYAAAADDSAARIAELEAKLADAVPKAEAEARVAEVEEDNDHLRVTVTQLAEDLSVAKTEVPEEAKEEMARLKAKLSALEQEAEELVAVKENAAIVEQELHEARERLAQQVVDVSTVTELKGKVAALEKELAEAREVTAPVTEVDNSDLEEANLRIADLEKELSKVTQDSEEANRRIAQLDDELENAQQKARELDAAVHRVTDLEKEVEAQSMVAEGHEREVDALVARVAELELEVADSKLVADNTAELEAALQRVSELEAQLADNGSKAETDATEGRIAALERQLADAEKAATGHGEDAKKLEKLKADADQLRGDLKDAKAANKKLNAALEAAKQGAVVPVTEDVWGRKMFTPVHAAGAGLLVMLLIAWSLWH</sequence>
<organism evidence="9 10">
    <name type="scientific">Carpediemonas membranifera</name>
    <dbReference type="NCBI Taxonomy" id="201153"/>
    <lineage>
        <taxon>Eukaryota</taxon>
        <taxon>Metamonada</taxon>
        <taxon>Carpediemonas-like organisms</taxon>
        <taxon>Carpediemonas</taxon>
    </lineage>
</organism>
<dbReference type="SUPFAM" id="SSF49354">
    <property type="entry name" value="PapD-like"/>
    <property type="match status" value="1"/>
</dbReference>
<reference evidence="9" key="1">
    <citation type="submission" date="2021-05" db="EMBL/GenBank/DDBJ databases">
        <title>A free-living protist that lacks canonical eukaryotic 1 DNA replication and segregation systems.</title>
        <authorList>
            <person name="Salas-Leiva D.E."/>
            <person name="Tromer E.C."/>
            <person name="Curtis B.A."/>
            <person name="Jerlstrom-Hultqvist J."/>
            <person name="Kolisko M."/>
            <person name="Yi Z."/>
            <person name="Salas-Leiva J.S."/>
            <person name="Gallot-Lavallee L."/>
            <person name="Kops G.J.P.L."/>
            <person name="Archibald J.M."/>
            <person name="Simpson A.G.B."/>
            <person name="Roger A.J."/>
        </authorList>
    </citation>
    <scope>NUCLEOTIDE SEQUENCE</scope>
    <source>
        <strain evidence="9">BICM</strain>
    </source>
</reference>
<evidence type="ECO:0000256" key="6">
    <source>
        <dbReference type="SAM" id="Coils"/>
    </source>
</evidence>
<keyword evidence="3 7" id="KW-0812">Transmembrane</keyword>
<evidence type="ECO:0000256" key="1">
    <source>
        <dbReference type="ARBA" id="ARBA00004211"/>
    </source>
</evidence>
<dbReference type="InterPro" id="IPR016763">
    <property type="entry name" value="VAP"/>
</dbReference>
<name>A0A8J6B3H0_9EUKA</name>
<dbReference type="Proteomes" id="UP000717585">
    <property type="component" value="Unassembled WGS sequence"/>
</dbReference>
<dbReference type="PANTHER" id="PTHR10809:SF6">
    <property type="entry name" value="AT11025P-RELATED"/>
    <property type="match status" value="1"/>
</dbReference>
<feature type="transmembrane region" description="Helical" evidence="7">
    <location>
        <begin position="596"/>
        <end position="618"/>
    </location>
</feature>
<evidence type="ECO:0000313" key="10">
    <source>
        <dbReference type="Proteomes" id="UP000717585"/>
    </source>
</evidence>
<feature type="coiled-coil region" evidence="6">
    <location>
        <begin position="164"/>
        <end position="582"/>
    </location>
</feature>
<evidence type="ECO:0000256" key="2">
    <source>
        <dbReference type="ARBA" id="ARBA00008932"/>
    </source>
</evidence>
<evidence type="ECO:0000256" key="4">
    <source>
        <dbReference type="ARBA" id="ARBA00022989"/>
    </source>
</evidence>
<accession>A0A8J6B3H0</accession>
<comment type="subcellular location">
    <subcellularLocation>
        <location evidence="1">Membrane</location>
        <topology evidence="1">Single-pass type IV membrane protein</topology>
    </subcellularLocation>
</comment>
<keyword evidence="6" id="KW-0175">Coiled coil</keyword>
<evidence type="ECO:0000256" key="7">
    <source>
        <dbReference type="SAM" id="Phobius"/>
    </source>
</evidence>
<dbReference type="GO" id="GO:0005789">
    <property type="term" value="C:endoplasmic reticulum membrane"/>
    <property type="evidence" value="ECO:0007669"/>
    <property type="project" value="InterPro"/>
</dbReference>
<gene>
    <name evidence="9" type="ORF">J8273_0131</name>
</gene>
<proteinExistence type="inferred from homology"/>
<dbReference type="InterPro" id="IPR013783">
    <property type="entry name" value="Ig-like_fold"/>
</dbReference>
<dbReference type="OrthoDB" id="264603at2759"/>
<comment type="similarity">
    <text evidence="2">Belongs to the VAMP-associated protein (VAP) (TC 9.B.17) family.</text>
</comment>
<keyword evidence="4 7" id="KW-1133">Transmembrane helix</keyword>
<dbReference type="Gene3D" id="1.10.287.1490">
    <property type="match status" value="1"/>
</dbReference>
<comment type="caution">
    <text evidence="9">The sequence shown here is derived from an EMBL/GenBank/DDBJ whole genome shotgun (WGS) entry which is preliminary data.</text>
</comment>
<dbReference type="GO" id="GO:0061817">
    <property type="term" value="P:endoplasmic reticulum-plasma membrane tethering"/>
    <property type="evidence" value="ECO:0007669"/>
    <property type="project" value="TreeGrafter"/>
</dbReference>
<dbReference type="InterPro" id="IPR000535">
    <property type="entry name" value="MSP_dom"/>
</dbReference>
<dbReference type="GO" id="GO:0005886">
    <property type="term" value="C:plasma membrane"/>
    <property type="evidence" value="ECO:0007669"/>
    <property type="project" value="TreeGrafter"/>
</dbReference>